<dbReference type="EMBL" id="SACP01000050">
    <property type="protein sequence ID" value="RVU12602.1"/>
    <property type="molecule type" value="Genomic_DNA"/>
</dbReference>
<dbReference type="GO" id="GO:0016740">
    <property type="term" value="F:transferase activity"/>
    <property type="evidence" value="ECO:0007669"/>
    <property type="project" value="UniProtKB-KW"/>
</dbReference>
<dbReference type="AlphaFoldDB" id="A0A3S2YJ04"/>
<reference evidence="1 2" key="1">
    <citation type="submission" date="2019-01" db="EMBL/GenBank/DDBJ databases">
        <authorList>
            <person name="Chen W.-M."/>
        </authorList>
    </citation>
    <scope>NUCLEOTIDE SEQUENCE [LARGE SCALE GENOMIC DNA]</scope>
    <source>
        <strain evidence="1 2">TER-1</strain>
    </source>
</reference>
<evidence type="ECO:0000313" key="2">
    <source>
        <dbReference type="Proteomes" id="UP000286997"/>
    </source>
</evidence>
<comment type="caution">
    <text evidence="1">The sequence shown here is derived from an EMBL/GenBank/DDBJ whole genome shotgun (WGS) entry which is preliminary data.</text>
</comment>
<dbReference type="Proteomes" id="UP000286997">
    <property type="component" value="Unassembled WGS sequence"/>
</dbReference>
<keyword evidence="1" id="KW-0808">Transferase</keyword>
<sequence length="384" mass="42106">MRVPLRAVLDRLLWRLRVPAGFDPDFYRSYYRDLPVGLDGQGLRRHFAIRGRREGRAPDAAALLATLEARFGPLPADFRPDRYRILHPDLMGFREDHELAAHYLQFGARENRAYLPPDSTDQEEYDRAVLARPDPAAYPARFEDWLDRHGLGAGDWLLAFDLGAFVLLNAGWLPERPRTRLEGLMLFVEAGLERLAPIGLAHAFDPAFHRAAYPRAGGASNPERYRRWLSTGMRRGEAGNEAQFLRALLGEDGFPACFDAAAYARRLPAARRRALAHRALLLADFVATGSSDAAGIVDGPGSGALYERIADHHLARGDAAAAHRALDLALAAEPATPRRLHGRATARRLLGREGDALAAALAAVALPGAGIEPHILAAEGRAAR</sequence>
<evidence type="ECO:0000313" key="1">
    <source>
        <dbReference type="EMBL" id="RVU12602.1"/>
    </source>
</evidence>
<protein>
    <submittedName>
        <fullName evidence="1">Glycosyl transferase family 1</fullName>
    </submittedName>
</protein>
<organism evidence="1 2">
    <name type="scientific">Methylobacterium oryzihabitans</name>
    <dbReference type="NCBI Taxonomy" id="2499852"/>
    <lineage>
        <taxon>Bacteria</taxon>
        <taxon>Pseudomonadati</taxon>
        <taxon>Pseudomonadota</taxon>
        <taxon>Alphaproteobacteria</taxon>
        <taxon>Hyphomicrobiales</taxon>
        <taxon>Methylobacteriaceae</taxon>
        <taxon>Methylobacterium</taxon>
    </lineage>
</organism>
<gene>
    <name evidence="1" type="ORF">EOE48_27300</name>
</gene>
<keyword evidence="2" id="KW-1185">Reference proteome</keyword>
<name>A0A3S2YJ04_9HYPH</name>
<proteinExistence type="predicted"/>
<accession>A0A3S2YJ04</accession>
<feature type="non-terminal residue" evidence="1">
    <location>
        <position position="384"/>
    </location>
</feature>